<evidence type="ECO:0000313" key="1">
    <source>
        <dbReference type="EMBL" id="MEF3117638.1"/>
    </source>
</evidence>
<evidence type="ECO:0000313" key="2">
    <source>
        <dbReference type="Proteomes" id="UP001348265"/>
    </source>
</evidence>
<dbReference type="Gene3D" id="3.30.470.30">
    <property type="entry name" value="DNA ligase/mRNA capping enzyme"/>
    <property type="match status" value="1"/>
</dbReference>
<accession>A0ABU7X3Z6</accession>
<reference evidence="1 2" key="1">
    <citation type="submission" date="2023-08" db="EMBL/GenBank/DDBJ databases">
        <authorList>
            <person name="Sharma P."/>
            <person name="Verma V."/>
            <person name="Mohan M.K."/>
            <person name="Dubey A.K."/>
        </authorList>
    </citation>
    <scope>NUCLEOTIDE SEQUENCE [LARGE SCALE GENOMIC DNA]</scope>
    <source>
        <strain evidence="1 2">ADP4</strain>
    </source>
</reference>
<keyword evidence="2" id="KW-1185">Reference proteome</keyword>
<dbReference type="SUPFAM" id="SSF56091">
    <property type="entry name" value="DNA ligase/mRNA capping enzyme, catalytic domain"/>
    <property type="match status" value="1"/>
</dbReference>
<proteinExistence type="predicted"/>
<dbReference type="RefSeq" id="WP_331789008.1">
    <property type="nucleotide sequence ID" value="NZ_JAVFKM010000020.1"/>
</dbReference>
<sequence length="101" mass="10928">MFHETQLNLENDGWRCSVHTGSGRIWSRHGKLLTRAFSDVAEVARELPDCVLDGELLAVTDAGEISFGRLQTRAGRGPKRGADFTVHVGAERGGHAQACVA</sequence>
<dbReference type="Proteomes" id="UP001348265">
    <property type="component" value="Unassembled WGS sequence"/>
</dbReference>
<protein>
    <recommendedName>
        <fullName evidence="3">ATP-dependent DNA ligase family profile domain-containing protein</fullName>
    </recommendedName>
</protein>
<organism evidence="1 2">
    <name type="scientific">Streptomyces chrestomyceticus</name>
    <dbReference type="NCBI Taxonomy" id="68185"/>
    <lineage>
        <taxon>Bacteria</taxon>
        <taxon>Bacillati</taxon>
        <taxon>Actinomycetota</taxon>
        <taxon>Actinomycetes</taxon>
        <taxon>Kitasatosporales</taxon>
        <taxon>Streptomycetaceae</taxon>
        <taxon>Streptomyces</taxon>
    </lineage>
</organism>
<dbReference type="EMBL" id="JAVFKM010000020">
    <property type="protein sequence ID" value="MEF3117638.1"/>
    <property type="molecule type" value="Genomic_DNA"/>
</dbReference>
<comment type="caution">
    <text evidence="1">The sequence shown here is derived from an EMBL/GenBank/DDBJ whole genome shotgun (WGS) entry which is preliminary data.</text>
</comment>
<evidence type="ECO:0008006" key="3">
    <source>
        <dbReference type="Google" id="ProtNLM"/>
    </source>
</evidence>
<name>A0ABU7X3Z6_9ACTN</name>
<gene>
    <name evidence="1" type="ORF">RB636_31155</name>
</gene>